<dbReference type="InterPro" id="IPR013096">
    <property type="entry name" value="Cupin_2"/>
</dbReference>
<dbReference type="AlphaFoldDB" id="A0A8J3GFN7"/>
<protein>
    <recommendedName>
        <fullName evidence="2">Cupin type-2 domain-containing protein</fullName>
    </recommendedName>
</protein>
<reference evidence="3" key="2">
    <citation type="submission" date="2020-09" db="EMBL/GenBank/DDBJ databases">
        <authorList>
            <person name="Sun Q."/>
            <person name="Kim S."/>
        </authorList>
    </citation>
    <scope>NUCLEOTIDE SEQUENCE</scope>
    <source>
        <strain evidence="3">KCTC 12870</strain>
    </source>
</reference>
<dbReference type="SUPFAM" id="SSF51182">
    <property type="entry name" value="RmlC-like cupins"/>
    <property type="match status" value="1"/>
</dbReference>
<dbReference type="PANTHER" id="PTHR35848">
    <property type="entry name" value="OXALATE-BINDING PROTEIN"/>
    <property type="match status" value="1"/>
</dbReference>
<dbReference type="Gene3D" id="2.60.120.10">
    <property type="entry name" value="Jelly Rolls"/>
    <property type="match status" value="1"/>
</dbReference>
<name>A0A8J3GFN7_9BACT</name>
<evidence type="ECO:0000313" key="4">
    <source>
        <dbReference type="Proteomes" id="UP000642829"/>
    </source>
</evidence>
<dbReference type="PANTHER" id="PTHR35848:SF6">
    <property type="entry name" value="CUPIN TYPE-2 DOMAIN-CONTAINING PROTEIN"/>
    <property type="match status" value="1"/>
</dbReference>
<dbReference type="InterPro" id="IPR014710">
    <property type="entry name" value="RmlC-like_jellyroll"/>
</dbReference>
<dbReference type="RefSeq" id="WP_189517350.1">
    <property type="nucleotide sequence ID" value="NZ_BMXG01000031.1"/>
</dbReference>
<reference evidence="3" key="1">
    <citation type="journal article" date="2014" name="Int. J. Syst. Evol. Microbiol.">
        <title>Complete genome sequence of Corynebacterium casei LMG S-19264T (=DSM 44701T), isolated from a smear-ripened cheese.</title>
        <authorList>
            <consortium name="US DOE Joint Genome Institute (JGI-PGF)"/>
            <person name="Walter F."/>
            <person name="Albersmeier A."/>
            <person name="Kalinowski J."/>
            <person name="Ruckert C."/>
        </authorList>
    </citation>
    <scope>NUCLEOTIDE SEQUENCE</scope>
    <source>
        <strain evidence="3">KCTC 12870</strain>
    </source>
</reference>
<evidence type="ECO:0000259" key="2">
    <source>
        <dbReference type="Pfam" id="PF07883"/>
    </source>
</evidence>
<feature type="domain" description="Cupin type-2" evidence="2">
    <location>
        <begin position="41"/>
        <end position="108"/>
    </location>
</feature>
<keyword evidence="4" id="KW-1185">Reference proteome</keyword>
<proteinExistence type="predicted"/>
<evidence type="ECO:0000313" key="3">
    <source>
        <dbReference type="EMBL" id="GHC13181.1"/>
    </source>
</evidence>
<dbReference type="Proteomes" id="UP000642829">
    <property type="component" value="Unassembled WGS sequence"/>
</dbReference>
<dbReference type="Pfam" id="PF07883">
    <property type="entry name" value="Cupin_2"/>
    <property type="match status" value="1"/>
</dbReference>
<keyword evidence="1" id="KW-0479">Metal-binding</keyword>
<evidence type="ECO:0000256" key="1">
    <source>
        <dbReference type="ARBA" id="ARBA00022723"/>
    </source>
</evidence>
<gene>
    <name evidence="3" type="ORF">GCM10007047_33120</name>
</gene>
<dbReference type="EMBL" id="BMXG01000031">
    <property type="protein sequence ID" value="GHC13181.1"/>
    <property type="molecule type" value="Genomic_DNA"/>
</dbReference>
<dbReference type="GO" id="GO:0046872">
    <property type="term" value="F:metal ion binding"/>
    <property type="evidence" value="ECO:0007669"/>
    <property type="project" value="UniProtKB-KW"/>
</dbReference>
<dbReference type="InterPro" id="IPR011051">
    <property type="entry name" value="RmlC_Cupin_sf"/>
</dbReference>
<sequence>METSRIVHRTSGGENNAQRLGPYALESLIDEADELAMTAYRVTIAPGSTTTIAHHRKAEEIYFVLTGQGTAILNGVEHALVAGDFLRLPPGVKHGFVTKDEPLVMLDIHSPGSRPNRDVYFEGEPPAGFSDNR</sequence>
<dbReference type="InterPro" id="IPR051610">
    <property type="entry name" value="GPI/OXD"/>
</dbReference>
<organism evidence="3 4">
    <name type="scientific">Cerasicoccus arenae</name>
    <dbReference type="NCBI Taxonomy" id="424488"/>
    <lineage>
        <taxon>Bacteria</taxon>
        <taxon>Pseudomonadati</taxon>
        <taxon>Verrucomicrobiota</taxon>
        <taxon>Opitutia</taxon>
        <taxon>Puniceicoccales</taxon>
        <taxon>Cerasicoccaceae</taxon>
        <taxon>Cerasicoccus</taxon>
    </lineage>
</organism>
<comment type="caution">
    <text evidence="3">The sequence shown here is derived from an EMBL/GenBank/DDBJ whole genome shotgun (WGS) entry which is preliminary data.</text>
</comment>
<accession>A0A8J3GFN7</accession>